<dbReference type="AlphaFoldDB" id="A0A430A149"/>
<feature type="transmembrane region" description="Helical" evidence="1">
    <location>
        <begin position="130"/>
        <end position="147"/>
    </location>
</feature>
<reference evidence="2 3" key="1">
    <citation type="submission" date="2017-05" db="EMBL/GenBank/DDBJ databases">
        <title>Vagococcus spp. assemblies.</title>
        <authorList>
            <person name="Gulvik C.A."/>
        </authorList>
    </citation>
    <scope>NUCLEOTIDE SEQUENCE [LARGE SCALE GENOMIC DNA]</scope>
    <source>
        <strain evidence="2 3">SS1995</strain>
    </source>
</reference>
<keyword evidence="1" id="KW-0472">Membrane</keyword>
<dbReference type="EMBL" id="NGJS01000002">
    <property type="protein sequence ID" value="RSU00135.1"/>
    <property type="molecule type" value="Genomic_DNA"/>
</dbReference>
<feature type="transmembrane region" description="Helical" evidence="1">
    <location>
        <begin position="249"/>
        <end position="273"/>
    </location>
</feature>
<protein>
    <recommendedName>
        <fullName evidence="4">MFS transporter</fullName>
    </recommendedName>
</protein>
<feature type="transmembrane region" description="Helical" evidence="1">
    <location>
        <begin position="60"/>
        <end position="78"/>
    </location>
</feature>
<sequence>MRFITFVMTNGMNIFPILILSKLFLVHERIDKYVLPLIMFYCFKTTTLFLIRFKPIEMTKLLKLSLTFGMIGSILGFISEIGSASAFSLIIAIISGCFLGLCSGTLMPSHLTIQFHEKRINNFHSTGKEQIFSLIYAFLLVFLILKLDQHNLGLSFIFLGINIALLTLVLTTYPKYHLKESIPYPNYSIIETIFLFVTGFLSILILKSAKKVDIGQIIFPILLFLLSISLIYLFYIVYIKKNRILSLQFISAIIYKGMLTNFILVFCTFYQLLYHGSKAFYLVYFIYLIAIIVTPLIKKIYIRLVSSRQLHHYVATFLTISLLFLAVTQTFYIGVFFLTVISTELNQQLNEVAYSNPKLPKDYRLIVKYRLNNIGSILQQVIMFTILFITTKLLHSASLSEMFHDYSYKTANLNTLQPLKVTKIILLFIFIFFIPNLTRFIKNKTDNQL</sequence>
<feature type="transmembrane region" description="Helical" evidence="1">
    <location>
        <begin position="424"/>
        <end position="441"/>
    </location>
</feature>
<keyword evidence="1" id="KW-1133">Transmembrane helix</keyword>
<feature type="transmembrane region" description="Helical" evidence="1">
    <location>
        <begin position="33"/>
        <end position="53"/>
    </location>
</feature>
<keyword evidence="3" id="KW-1185">Reference proteome</keyword>
<evidence type="ECO:0000256" key="1">
    <source>
        <dbReference type="SAM" id="Phobius"/>
    </source>
</evidence>
<evidence type="ECO:0000313" key="2">
    <source>
        <dbReference type="EMBL" id="RSU00135.1"/>
    </source>
</evidence>
<accession>A0A430A149</accession>
<evidence type="ECO:0000313" key="3">
    <source>
        <dbReference type="Proteomes" id="UP000287857"/>
    </source>
</evidence>
<feature type="transmembrane region" description="Helical" evidence="1">
    <location>
        <begin position="7"/>
        <end position="27"/>
    </location>
</feature>
<feature type="transmembrane region" description="Helical" evidence="1">
    <location>
        <begin position="279"/>
        <end position="301"/>
    </location>
</feature>
<feature type="transmembrane region" description="Helical" evidence="1">
    <location>
        <begin position="153"/>
        <end position="173"/>
    </location>
</feature>
<gene>
    <name evidence="2" type="ORF">CBF37_02215</name>
</gene>
<feature type="transmembrane region" description="Helical" evidence="1">
    <location>
        <begin position="217"/>
        <end position="237"/>
    </location>
</feature>
<dbReference type="Proteomes" id="UP000287857">
    <property type="component" value="Unassembled WGS sequence"/>
</dbReference>
<feature type="transmembrane region" description="Helical" evidence="1">
    <location>
        <begin position="185"/>
        <end position="205"/>
    </location>
</feature>
<comment type="caution">
    <text evidence="2">The sequence shown here is derived from an EMBL/GenBank/DDBJ whole genome shotgun (WGS) entry which is preliminary data.</text>
</comment>
<name>A0A430A149_9ENTE</name>
<feature type="transmembrane region" description="Helical" evidence="1">
    <location>
        <begin position="377"/>
        <end position="394"/>
    </location>
</feature>
<evidence type="ECO:0008006" key="4">
    <source>
        <dbReference type="Google" id="ProtNLM"/>
    </source>
</evidence>
<feature type="transmembrane region" description="Helical" evidence="1">
    <location>
        <begin position="84"/>
        <end position="109"/>
    </location>
</feature>
<feature type="transmembrane region" description="Helical" evidence="1">
    <location>
        <begin position="313"/>
        <end position="341"/>
    </location>
</feature>
<proteinExistence type="predicted"/>
<keyword evidence="1" id="KW-0812">Transmembrane</keyword>
<organism evidence="2 3">
    <name type="scientific">Vagococcus vulneris</name>
    <dbReference type="NCBI Taxonomy" id="1977869"/>
    <lineage>
        <taxon>Bacteria</taxon>
        <taxon>Bacillati</taxon>
        <taxon>Bacillota</taxon>
        <taxon>Bacilli</taxon>
        <taxon>Lactobacillales</taxon>
        <taxon>Enterococcaceae</taxon>
        <taxon>Vagococcus</taxon>
    </lineage>
</organism>